<comment type="similarity">
    <text evidence="5">Belongs to the class VI-like SAM-binding methyltransferase superfamily. Isoprenylcysteine carboxyl methyltransferase family.</text>
</comment>
<keyword evidence="2 5" id="KW-0812">Transmembrane</keyword>
<evidence type="ECO:0000256" key="1">
    <source>
        <dbReference type="ARBA" id="ARBA00004141"/>
    </source>
</evidence>
<keyword evidence="5" id="KW-0949">S-adenosyl-L-methionine</keyword>
<dbReference type="Gene3D" id="1.20.120.1630">
    <property type="match status" value="1"/>
</dbReference>
<dbReference type="EC" id="2.1.1.100" evidence="5"/>
<name>A0A0H2S7Z8_9AGAM</name>
<feature type="transmembrane region" description="Helical" evidence="5">
    <location>
        <begin position="93"/>
        <end position="116"/>
    </location>
</feature>
<sequence>MDFHVLLKVVLLSIACKSFVTAWTPPNPPAQKIARDSFFERRGRYVAGVLKAVFLTVIGFDILSTTLFSGMFDPHGIANGWMCPSTKARPRELSMALRTPSMTIALSVAILAISAASRSWCYRTLGNQFRFEVSIQEKHRLVSSGPYAFVRHPAYLAMYGVYMGSTGILTSKGTWLRECVLETPTNAFVGVLQGRDELKSLFVYPVAEYVMLGLLGVMLAVFVGAERGLRGRMVWEEEVLKREFGREWDGYARRVPWRVVPFVY</sequence>
<keyword evidence="5" id="KW-0256">Endoplasmic reticulum</keyword>
<dbReference type="EMBL" id="KQ085901">
    <property type="protein sequence ID" value="KLO17803.1"/>
    <property type="molecule type" value="Genomic_DNA"/>
</dbReference>
<keyword evidence="4 5" id="KW-0472">Membrane</keyword>
<evidence type="ECO:0000256" key="3">
    <source>
        <dbReference type="ARBA" id="ARBA00022989"/>
    </source>
</evidence>
<dbReference type="OrthoDB" id="422086at2759"/>
<evidence type="ECO:0000313" key="7">
    <source>
        <dbReference type="EMBL" id="KLO17803.1"/>
    </source>
</evidence>
<gene>
    <name evidence="7" type="ORF">SCHPADRAFT_936818</name>
</gene>
<comment type="catalytic activity">
    <reaction evidence="5">
        <text>[protein]-C-terminal S-[(2E,6E)-farnesyl]-L-cysteine + S-adenosyl-L-methionine = [protein]-C-terminal S-[(2E,6E)-farnesyl]-L-cysteine methyl ester + S-adenosyl-L-homocysteine</text>
        <dbReference type="Rhea" id="RHEA:21672"/>
        <dbReference type="Rhea" id="RHEA-COMP:12125"/>
        <dbReference type="Rhea" id="RHEA-COMP:12126"/>
        <dbReference type="ChEBI" id="CHEBI:57856"/>
        <dbReference type="ChEBI" id="CHEBI:59789"/>
        <dbReference type="ChEBI" id="CHEBI:90510"/>
        <dbReference type="ChEBI" id="CHEBI:90511"/>
        <dbReference type="EC" id="2.1.1.100"/>
    </reaction>
</comment>
<evidence type="ECO:0000256" key="5">
    <source>
        <dbReference type="RuleBase" id="RU362022"/>
    </source>
</evidence>
<dbReference type="PANTHER" id="PTHR12714:SF9">
    <property type="entry name" value="PROTEIN-S-ISOPRENYLCYSTEINE O-METHYLTRANSFERASE"/>
    <property type="match status" value="1"/>
</dbReference>
<feature type="transmembrane region" description="Helical" evidence="5">
    <location>
        <begin position="202"/>
        <end position="223"/>
    </location>
</feature>
<dbReference type="PANTHER" id="PTHR12714">
    <property type="entry name" value="PROTEIN-S ISOPRENYLCYSTEINE O-METHYLTRANSFERASE"/>
    <property type="match status" value="1"/>
</dbReference>
<keyword evidence="5" id="KW-0808">Transferase</keyword>
<keyword evidence="5" id="KW-0489">Methyltransferase</keyword>
<feature type="transmembrane region" description="Helical" evidence="5">
    <location>
        <begin position="46"/>
        <end position="72"/>
    </location>
</feature>
<dbReference type="GO" id="GO:0032259">
    <property type="term" value="P:methylation"/>
    <property type="evidence" value="ECO:0007669"/>
    <property type="project" value="UniProtKB-KW"/>
</dbReference>
<evidence type="ECO:0000313" key="8">
    <source>
        <dbReference type="Proteomes" id="UP000053477"/>
    </source>
</evidence>
<dbReference type="AlphaFoldDB" id="A0A0H2S7Z8"/>
<feature type="chain" id="PRO_5005202464" description="Protein-S-isoprenylcysteine O-methyltransferase" evidence="6">
    <location>
        <begin position="23"/>
        <end position="264"/>
    </location>
</feature>
<dbReference type="GO" id="GO:0004671">
    <property type="term" value="F:protein C-terminal S-isoprenylcysteine carboxyl O-methyltransferase activity"/>
    <property type="evidence" value="ECO:0007669"/>
    <property type="project" value="UniProtKB-EC"/>
</dbReference>
<dbReference type="Pfam" id="PF04140">
    <property type="entry name" value="ICMT"/>
    <property type="match status" value="1"/>
</dbReference>
<proteinExistence type="inferred from homology"/>
<dbReference type="STRING" id="27342.A0A0H2S7Z8"/>
<reference evidence="7 8" key="1">
    <citation type="submission" date="2015-04" db="EMBL/GenBank/DDBJ databases">
        <title>Complete genome sequence of Schizopora paradoxa KUC8140, a cosmopolitan wood degrader in East Asia.</title>
        <authorList>
            <consortium name="DOE Joint Genome Institute"/>
            <person name="Min B."/>
            <person name="Park H."/>
            <person name="Jang Y."/>
            <person name="Kim J.-J."/>
            <person name="Kim K.H."/>
            <person name="Pangilinan J."/>
            <person name="Lipzen A."/>
            <person name="Riley R."/>
            <person name="Grigoriev I.V."/>
            <person name="Spatafora J.W."/>
            <person name="Choi I.-G."/>
        </authorList>
    </citation>
    <scope>NUCLEOTIDE SEQUENCE [LARGE SCALE GENOMIC DNA]</scope>
    <source>
        <strain evidence="7 8">KUC8140</strain>
    </source>
</reference>
<keyword evidence="8" id="KW-1185">Reference proteome</keyword>
<evidence type="ECO:0000256" key="4">
    <source>
        <dbReference type="ARBA" id="ARBA00023136"/>
    </source>
</evidence>
<keyword evidence="6" id="KW-0732">Signal</keyword>
<dbReference type="GO" id="GO:0005789">
    <property type="term" value="C:endoplasmic reticulum membrane"/>
    <property type="evidence" value="ECO:0007669"/>
    <property type="project" value="UniProtKB-SubCell"/>
</dbReference>
<protein>
    <recommendedName>
        <fullName evidence="5">Protein-S-isoprenylcysteine O-methyltransferase</fullName>
        <ecNumber evidence="5">2.1.1.100</ecNumber>
    </recommendedName>
</protein>
<organism evidence="7 8">
    <name type="scientific">Schizopora paradoxa</name>
    <dbReference type="NCBI Taxonomy" id="27342"/>
    <lineage>
        <taxon>Eukaryota</taxon>
        <taxon>Fungi</taxon>
        <taxon>Dikarya</taxon>
        <taxon>Basidiomycota</taxon>
        <taxon>Agaricomycotina</taxon>
        <taxon>Agaricomycetes</taxon>
        <taxon>Hymenochaetales</taxon>
        <taxon>Schizoporaceae</taxon>
        <taxon>Schizopora</taxon>
    </lineage>
</organism>
<feature type="signal peptide" evidence="6">
    <location>
        <begin position="1"/>
        <end position="22"/>
    </location>
</feature>
<accession>A0A0H2S7Z8</accession>
<evidence type="ECO:0000256" key="6">
    <source>
        <dbReference type="SAM" id="SignalP"/>
    </source>
</evidence>
<keyword evidence="3 5" id="KW-1133">Transmembrane helix</keyword>
<comment type="caution">
    <text evidence="5">Lacks conserved residue(s) required for the propagation of feature annotation.</text>
</comment>
<comment type="subcellular location">
    <subcellularLocation>
        <location evidence="5">Endoplasmic reticulum membrane</location>
        <topology evidence="5">Multi-pass membrane protein</topology>
    </subcellularLocation>
    <subcellularLocation>
        <location evidence="1">Membrane</location>
        <topology evidence="1">Multi-pass membrane protein</topology>
    </subcellularLocation>
</comment>
<dbReference type="Proteomes" id="UP000053477">
    <property type="component" value="Unassembled WGS sequence"/>
</dbReference>
<dbReference type="InterPro" id="IPR007269">
    <property type="entry name" value="ICMT_MeTrfase"/>
</dbReference>
<evidence type="ECO:0000256" key="2">
    <source>
        <dbReference type="ARBA" id="ARBA00022692"/>
    </source>
</evidence>
<dbReference type="InParanoid" id="A0A0H2S7Z8"/>